<dbReference type="Gene3D" id="2.180.10.10">
    <property type="entry name" value="RHS repeat-associated core"/>
    <property type="match status" value="1"/>
</dbReference>
<name>A0ABN1MM38_9FLAO</name>
<protein>
    <recommendedName>
        <fullName evidence="3">RHS repeat-associated core domain-containing protein</fullName>
    </recommendedName>
</protein>
<keyword evidence="2" id="KW-1185">Reference proteome</keyword>
<gene>
    <name evidence="1" type="ORF">GCM10009118_07440</name>
</gene>
<evidence type="ECO:0008006" key="3">
    <source>
        <dbReference type="Google" id="ProtNLM"/>
    </source>
</evidence>
<accession>A0ABN1MM38</accession>
<dbReference type="EMBL" id="BAAAFH010000003">
    <property type="protein sequence ID" value="GAA0874336.1"/>
    <property type="molecule type" value="Genomic_DNA"/>
</dbReference>
<proteinExistence type="predicted"/>
<comment type="caution">
    <text evidence="1">The sequence shown here is derived from an EMBL/GenBank/DDBJ whole genome shotgun (WGS) entry which is preliminary data.</text>
</comment>
<dbReference type="Proteomes" id="UP001501126">
    <property type="component" value="Unassembled WGS sequence"/>
</dbReference>
<evidence type="ECO:0000313" key="2">
    <source>
        <dbReference type="Proteomes" id="UP001501126"/>
    </source>
</evidence>
<sequence length="251" mass="28131">MEKDDEIRGEGNSYDFGNRMYNPRIGSFLSLDKFESKFPNQSPYSFAANTPIWAIDNNGDSVWGYSETIPATGGVGMHLFMRVKTTDRDIIIELYGPENSNGKGGPQVNDYNPGAMNRDNVIYHQVFESISNDDDAFENKLIAYAEYIEAHNILDANNNVIDNTLLPKYDMFNNNSNGYVCALIEYAGGNLGDASGGFTMPSNPFGSVYQNTHLFGASWKDLQSIFEILCSEFGVDEYYNNTYGMSKQQFQ</sequence>
<reference evidence="1 2" key="1">
    <citation type="journal article" date="2019" name="Int. J. Syst. Evol. Microbiol.">
        <title>The Global Catalogue of Microorganisms (GCM) 10K type strain sequencing project: providing services to taxonomists for standard genome sequencing and annotation.</title>
        <authorList>
            <consortium name="The Broad Institute Genomics Platform"/>
            <consortium name="The Broad Institute Genome Sequencing Center for Infectious Disease"/>
            <person name="Wu L."/>
            <person name="Ma J."/>
        </authorList>
    </citation>
    <scope>NUCLEOTIDE SEQUENCE [LARGE SCALE GENOMIC DNA]</scope>
    <source>
        <strain evidence="1 2">JCM 16083</strain>
    </source>
</reference>
<dbReference type="RefSeq" id="WP_343785238.1">
    <property type="nucleotide sequence ID" value="NZ_BAAAFH010000003.1"/>
</dbReference>
<evidence type="ECO:0000313" key="1">
    <source>
        <dbReference type="EMBL" id="GAA0874336.1"/>
    </source>
</evidence>
<organism evidence="1 2">
    <name type="scientific">Wandonia haliotis</name>
    <dbReference type="NCBI Taxonomy" id="574963"/>
    <lineage>
        <taxon>Bacteria</taxon>
        <taxon>Pseudomonadati</taxon>
        <taxon>Bacteroidota</taxon>
        <taxon>Flavobacteriia</taxon>
        <taxon>Flavobacteriales</taxon>
        <taxon>Crocinitomicaceae</taxon>
        <taxon>Wandonia</taxon>
    </lineage>
</organism>